<dbReference type="AlphaFoldDB" id="A0A8H4RLM0"/>
<organism evidence="2 3">
    <name type="scientific">Cudoniella acicularis</name>
    <dbReference type="NCBI Taxonomy" id="354080"/>
    <lineage>
        <taxon>Eukaryota</taxon>
        <taxon>Fungi</taxon>
        <taxon>Dikarya</taxon>
        <taxon>Ascomycota</taxon>
        <taxon>Pezizomycotina</taxon>
        <taxon>Leotiomycetes</taxon>
        <taxon>Helotiales</taxon>
        <taxon>Tricladiaceae</taxon>
        <taxon>Cudoniella</taxon>
    </lineage>
</organism>
<sequence length="512" mass="57018">MMLADFSNGREVLLPAVCPELAARSKGGSFPIFSRQASRASHHPNRPGTAENAFMKLEGGWDGGPASKRSSTSKKRPGWSYPRSKPGEIRSYSCRRLPFWPERFNRRSSAGRRETRERADCYRGKIRSHAYDGVRGDRFSKRIRSSDTQYPSVLIAYTYSIPVRYSPTLPMPPQLLPASAAAFAPRATSVNVVLSSKVEPWLTQTLKRINRVKRPLNSVPQHQRCLTETLSSSTAIWTLTSLMLQKAPESDLRKDPNPLVEALFNYQLIHIEAYIVHVDMVLRNEVAFKLTPDSIEALIEYHKEIHCIDISANTYSWSEKELQVKKLHEEFIQAINKFVYRTHVSALEGLEEDGAGELLCGKSEEVKNNIMGLFLPLLPPPPRIVDVVRPPPLLPSSPAGANWWSQPSIPTSLPAPVDSWRVLPSSPSTTSSSDNNTLWASMGLNEIQLPSPTPSFSQPYSTSGLYYSSPQASAPIPSLPLPSMLAQQQCGVSVGYGGFGWDSRYQEYATTM</sequence>
<gene>
    <name evidence="2" type="ORF">G7Y89_g7053</name>
</gene>
<dbReference type="OrthoDB" id="5352472at2759"/>
<keyword evidence="3" id="KW-1185">Reference proteome</keyword>
<proteinExistence type="predicted"/>
<evidence type="ECO:0000256" key="1">
    <source>
        <dbReference type="SAM" id="MobiDB-lite"/>
    </source>
</evidence>
<evidence type="ECO:0000313" key="2">
    <source>
        <dbReference type="EMBL" id="KAF4631086.1"/>
    </source>
</evidence>
<dbReference type="Proteomes" id="UP000566819">
    <property type="component" value="Unassembled WGS sequence"/>
</dbReference>
<dbReference type="EMBL" id="JAAMPI010000479">
    <property type="protein sequence ID" value="KAF4631086.1"/>
    <property type="molecule type" value="Genomic_DNA"/>
</dbReference>
<accession>A0A8H4RLM0</accession>
<feature type="region of interest" description="Disordered" evidence="1">
    <location>
        <begin position="34"/>
        <end position="84"/>
    </location>
</feature>
<reference evidence="2 3" key="1">
    <citation type="submission" date="2020-03" db="EMBL/GenBank/DDBJ databases">
        <title>Draft Genome Sequence of Cudoniella acicularis.</title>
        <authorList>
            <person name="Buettner E."/>
            <person name="Kellner H."/>
        </authorList>
    </citation>
    <scope>NUCLEOTIDE SEQUENCE [LARGE SCALE GENOMIC DNA]</scope>
    <source>
        <strain evidence="2 3">DSM 108380</strain>
    </source>
</reference>
<protein>
    <submittedName>
        <fullName evidence="2">Uncharacterized protein</fullName>
    </submittedName>
</protein>
<evidence type="ECO:0000313" key="3">
    <source>
        <dbReference type="Proteomes" id="UP000566819"/>
    </source>
</evidence>
<name>A0A8H4RLM0_9HELO</name>
<comment type="caution">
    <text evidence="2">The sequence shown here is derived from an EMBL/GenBank/DDBJ whole genome shotgun (WGS) entry which is preliminary data.</text>
</comment>